<comment type="caution">
    <text evidence="3">The sequence shown here is derived from an EMBL/GenBank/DDBJ whole genome shotgun (WGS) entry which is preliminary data.</text>
</comment>
<evidence type="ECO:0000313" key="3">
    <source>
        <dbReference type="EMBL" id="GHP04381.1"/>
    </source>
</evidence>
<sequence length="883" mass="91199">MTMAAAGEPTNLEVARALDDSTDDDGDTTAADAYSTPPQPSTSPHLAADVRRLVELCLSHPGSIDPKRLLPTFETLLRIEHNEQSTTHRAEVMGSLAYMLTNVDVASRFVAGDDEDTISFCRAAADALLSFPGQPLLDRLATLCRCAGLEALGAIADAPTLVDTVIKGLQGSLGDDNTQARAVDVCAELAKVRSFRVACAQRGVVALLTPLLSQSSQVAEALRRLAAADATLALQVAVHARQLMDIARHPKILVAVRTCALAALAASLAGGAENACEKATIAVPTLSSALVDILSAQTLDDVRISARTDTGARDGTTADRDDDEDSSEYETDDEEEDDEASGLLGLKAAAARALGSFYQHAPAESTASIAMKDHVLPSIAELLAEGAGAREMAAGVFFCECVARSRGAELISDDEAAAVLCSGMLRAMAAAGRELDPDDVNATAAAAESALRCLYLLANDEMVVASVVENASLTSEAIGTLLDECSYVRLRKLFPGLKQTFDVTIVGSTASATDISATPQGASSMVAESQHYASTLGENGNGDPSISDPLTASKDFTGNVVCADDDPRMLCAHLICQIAARLPDGCLARNSNVLSGLGGLLRGSGSTASELGRARSAACVAMWTLAESGPTNRRVMVRFSHKAHNKNESILNCLVDALRGPGAVSTIAAGALGALAQDVAVRSAVGATPGVIAALVGLLQNASDRFPCARILSALASLSLDSAVSARIAATPGALNALLACLQKLEPVDAVPLPSEETCVPSYAAAIIGNLAGHHASQPAVAGMASTLSKSMFAALAALENGGNVANFRPAVLGALCLTGVEEVSEAALKTLVNIIRADSSLTKVASASVDFAVLEAKASKGDASDWNCAMWLRDVLRENDEM</sequence>
<dbReference type="AlphaFoldDB" id="A0A830HFH2"/>
<dbReference type="EMBL" id="BNJQ01000007">
    <property type="protein sequence ID" value="GHP04381.1"/>
    <property type="molecule type" value="Genomic_DNA"/>
</dbReference>
<dbReference type="InterPro" id="IPR011989">
    <property type="entry name" value="ARM-like"/>
</dbReference>
<evidence type="ECO:0000256" key="2">
    <source>
        <dbReference type="SAM" id="MobiDB-lite"/>
    </source>
</evidence>
<evidence type="ECO:0000313" key="4">
    <source>
        <dbReference type="Proteomes" id="UP000660262"/>
    </source>
</evidence>
<protein>
    <submittedName>
        <fullName evidence="3">Uncharacterized protein</fullName>
    </submittedName>
</protein>
<dbReference type="Gene3D" id="1.25.10.10">
    <property type="entry name" value="Leucine-rich Repeat Variant"/>
    <property type="match status" value="1"/>
</dbReference>
<feature type="region of interest" description="Disordered" evidence="2">
    <location>
        <begin position="1"/>
        <end position="44"/>
    </location>
</feature>
<proteinExistence type="predicted"/>
<dbReference type="InterPro" id="IPR016024">
    <property type="entry name" value="ARM-type_fold"/>
</dbReference>
<accession>A0A830HFH2</accession>
<feature type="region of interest" description="Disordered" evidence="2">
    <location>
        <begin position="310"/>
        <end position="340"/>
    </location>
</feature>
<reference evidence="3" key="1">
    <citation type="submission" date="2020-10" db="EMBL/GenBank/DDBJ databases">
        <title>Unveiling of a novel bifunctional photoreceptor, Dualchrome1, isolated from a cosmopolitan green alga.</title>
        <authorList>
            <person name="Suzuki S."/>
            <person name="Kawachi M."/>
        </authorList>
    </citation>
    <scope>NUCLEOTIDE SEQUENCE</scope>
    <source>
        <strain evidence="3">NIES 2893</strain>
    </source>
</reference>
<organism evidence="3 4">
    <name type="scientific">Pycnococcus provasolii</name>
    <dbReference type="NCBI Taxonomy" id="41880"/>
    <lineage>
        <taxon>Eukaryota</taxon>
        <taxon>Viridiplantae</taxon>
        <taxon>Chlorophyta</taxon>
        <taxon>Pseudoscourfieldiophyceae</taxon>
        <taxon>Pseudoscourfieldiales</taxon>
        <taxon>Pycnococcaceae</taxon>
        <taxon>Pycnococcus</taxon>
    </lineage>
</organism>
<feature type="compositionally biased region" description="Basic and acidic residues" evidence="2">
    <location>
        <begin position="310"/>
        <end position="319"/>
    </location>
</feature>
<evidence type="ECO:0000256" key="1">
    <source>
        <dbReference type="ARBA" id="ARBA00022786"/>
    </source>
</evidence>
<feature type="compositionally biased region" description="Acidic residues" evidence="2">
    <location>
        <begin position="320"/>
        <end position="340"/>
    </location>
</feature>
<dbReference type="PANTHER" id="PTHR23315">
    <property type="entry name" value="U BOX DOMAIN-CONTAINING"/>
    <property type="match status" value="1"/>
</dbReference>
<gene>
    <name evidence="3" type="ORF">PPROV_000313500</name>
</gene>
<dbReference type="PANTHER" id="PTHR23315:SF7">
    <property type="entry name" value="U-BOX DOMAIN-CONTAINING PROTEIN 4"/>
    <property type="match status" value="1"/>
</dbReference>
<dbReference type="SUPFAM" id="SSF48371">
    <property type="entry name" value="ARM repeat"/>
    <property type="match status" value="1"/>
</dbReference>
<dbReference type="Proteomes" id="UP000660262">
    <property type="component" value="Unassembled WGS sequence"/>
</dbReference>
<name>A0A830HFH2_9CHLO</name>
<keyword evidence="1" id="KW-0833">Ubl conjugation pathway</keyword>
<keyword evidence="4" id="KW-1185">Reference proteome</keyword>